<comment type="caution">
    <text evidence="2">The sequence shown here is derived from an EMBL/GenBank/DDBJ whole genome shotgun (WGS) entry which is preliminary data.</text>
</comment>
<evidence type="ECO:0000313" key="3">
    <source>
        <dbReference type="Proteomes" id="UP001215598"/>
    </source>
</evidence>
<protein>
    <submittedName>
        <fullName evidence="2">Uncharacterized protein</fullName>
    </submittedName>
</protein>
<sequence>MASPAPTPISPSPSHSHLALALVLHSIRLAAPTHPDLHSKRASARRIHAYHLIILRPPQRLVRDSKGSSRSQLSSSPPLSSPLHLRLGASGYWTILRTRASRLPFLASLSRCLGRSACVPRLCSRSGRIYRLATRDAAVSVGGVTPYPHHCDLFAGVRPRTFSSLRVYLCASTWYVAALASARGCVCACRGCCRRYTGRERARARFKACPCAEVLRRRSSLHEVARRRPTSVYDCVRPCADSGAAEALGGAEEEGAGVDGVGGDTVQYSTALVLVRAAGVCDIREQRRLEGRRRSSAHFGGRWMCVISASRGAWRGEKELGAFRRTVEGAPRASGSLSGSQRRGRAELTIAAHFPQRRFECDVFRGCTSNRLVGNHARRCGREA</sequence>
<evidence type="ECO:0000313" key="2">
    <source>
        <dbReference type="EMBL" id="KAJ7729986.1"/>
    </source>
</evidence>
<feature type="compositionally biased region" description="Low complexity" evidence="1">
    <location>
        <begin position="68"/>
        <end position="80"/>
    </location>
</feature>
<dbReference type="EMBL" id="JARKIB010000162">
    <property type="protein sequence ID" value="KAJ7729986.1"/>
    <property type="molecule type" value="Genomic_DNA"/>
</dbReference>
<gene>
    <name evidence="2" type="ORF">B0H16DRAFT_223975</name>
</gene>
<keyword evidence="3" id="KW-1185">Reference proteome</keyword>
<dbReference type="AlphaFoldDB" id="A0AAD7HYK5"/>
<proteinExistence type="predicted"/>
<organism evidence="2 3">
    <name type="scientific">Mycena metata</name>
    <dbReference type="NCBI Taxonomy" id="1033252"/>
    <lineage>
        <taxon>Eukaryota</taxon>
        <taxon>Fungi</taxon>
        <taxon>Dikarya</taxon>
        <taxon>Basidiomycota</taxon>
        <taxon>Agaricomycotina</taxon>
        <taxon>Agaricomycetes</taxon>
        <taxon>Agaricomycetidae</taxon>
        <taxon>Agaricales</taxon>
        <taxon>Marasmiineae</taxon>
        <taxon>Mycenaceae</taxon>
        <taxon>Mycena</taxon>
    </lineage>
</organism>
<name>A0AAD7HYK5_9AGAR</name>
<evidence type="ECO:0000256" key="1">
    <source>
        <dbReference type="SAM" id="MobiDB-lite"/>
    </source>
</evidence>
<reference evidence="2" key="1">
    <citation type="submission" date="2023-03" db="EMBL/GenBank/DDBJ databases">
        <title>Massive genome expansion in bonnet fungi (Mycena s.s.) driven by repeated elements and novel gene families across ecological guilds.</title>
        <authorList>
            <consortium name="Lawrence Berkeley National Laboratory"/>
            <person name="Harder C.B."/>
            <person name="Miyauchi S."/>
            <person name="Viragh M."/>
            <person name="Kuo A."/>
            <person name="Thoen E."/>
            <person name="Andreopoulos B."/>
            <person name="Lu D."/>
            <person name="Skrede I."/>
            <person name="Drula E."/>
            <person name="Henrissat B."/>
            <person name="Morin E."/>
            <person name="Kohler A."/>
            <person name="Barry K."/>
            <person name="LaButti K."/>
            <person name="Morin E."/>
            <person name="Salamov A."/>
            <person name="Lipzen A."/>
            <person name="Mereny Z."/>
            <person name="Hegedus B."/>
            <person name="Baldrian P."/>
            <person name="Stursova M."/>
            <person name="Weitz H."/>
            <person name="Taylor A."/>
            <person name="Grigoriev I.V."/>
            <person name="Nagy L.G."/>
            <person name="Martin F."/>
            <person name="Kauserud H."/>
        </authorList>
    </citation>
    <scope>NUCLEOTIDE SEQUENCE</scope>
    <source>
        <strain evidence="2">CBHHK182m</strain>
    </source>
</reference>
<feature type="region of interest" description="Disordered" evidence="1">
    <location>
        <begin position="61"/>
        <end position="80"/>
    </location>
</feature>
<dbReference type="Proteomes" id="UP001215598">
    <property type="component" value="Unassembled WGS sequence"/>
</dbReference>
<accession>A0AAD7HYK5</accession>